<name>A0AAP5KGH7_9ENTE</name>
<gene>
    <name evidence="2" type="ORF">P7D69_15075</name>
    <name evidence="1" type="ORF">P7D78_00545</name>
</gene>
<proteinExistence type="predicted"/>
<dbReference type="Proteomes" id="UP001254770">
    <property type="component" value="Unassembled WGS sequence"/>
</dbReference>
<dbReference type="PANTHER" id="PTHR36849:SF1">
    <property type="entry name" value="CYTOPLASMIC PROTEIN"/>
    <property type="match status" value="1"/>
</dbReference>
<evidence type="ECO:0000313" key="2">
    <source>
        <dbReference type="EMBL" id="MDT2545670.1"/>
    </source>
</evidence>
<dbReference type="InterPro" id="IPR052552">
    <property type="entry name" value="YeaO-like"/>
</dbReference>
<organism evidence="1 3">
    <name type="scientific">Enterococcus raffinosus</name>
    <dbReference type="NCBI Taxonomy" id="71452"/>
    <lineage>
        <taxon>Bacteria</taxon>
        <taxon>Bacillati</taxon>
        <taxon>Bacillota</taxon>
        <taxon>Bacilli</taxon>
        <taxon>Lactobacillales</taxon>
        <taxon>Enterococcaceae</taxon>
        <taxon>Enterococcus</taxon>
    </lineage>
</organism>
<dbReference type="Proteomes" id="UP001249240">
    <property type="component" value="Unassembled WGS sequence"/>
</dbReference>
<dbReference type="AlphaFoldDB" id="A0AAP5KGH7"/>
<protein>
    <submittedName>
        <fullName evidence="1">DUF488 family protein</fullName>
    </submittedName>
</protein>
<dbReference type="GeneID" id="67041875"/>
<accession>A0AAP5KGH7</accession>
<dbReference type="EMBL" id="JARPXL010000017">
    <property type="protein sequence ID" value="MDT2545670.1"/>
    <property type="molecule type" value="Genomic_DNA"/>
</dbReference>
<evidence type="ECO:0000313" key="1">
    <source>
        <dbReference type="EMBL" id="MDT2536597.1"/>
    </source>
</evidence>
<dbReference type="RefSeq" id="WP_028020091.1">
    <property type="nucleotide sequence ID" value="NZ_CABLCA010000002.1"/>
</dbReference>
<dbReference type="EMBL" id="JARPXM010000001">
    <property type="protein sequence ID" value="MDT2536597.1"/>
    <property type="molecule type" value="Genomic_DNA"/>
</dbReference>
<reference evidence="1" key="1">
    <citation type="submission" date="2023-03" db="EMBL/GenBank/DDBJ databases">
        <authorList>
            <person name="Shen W."/>
            <person name="Cai J."/>
        </authorList>
    </citation>
    <scope>NUCLEOTIDE SEQUENCE</scope>
    <source>
        <strain evidence="1">B646-2</strain>
        <strain evidence="2">Y15</strain>
    </source>
</reference>
<dbReference type="Pfam" id="PF22752">
    <property type="entry name" value="DUF488-N3i"/>
    <property type="match status" value="1"/>
</dbReference>
<evidence type="ECO:0000313" key="3">
    <source>
        <dbReference type="Proteomes" id="UP001249240"/>
    </source>
</evidence>
<comment type="caution">
    <text evidence="1">The sequence shown here is derived from an EMBL/GenBank/DDBJ whole genome shotgun (WGS) entry which is preliminary data.</text>
</comment>
<sequence length="119" mass="13993">MLKIKRAYLPASSSDGYRILVDRLWPRGKSKETEKIDLWLKEIAPSPELRKWFNHEADKYAEFSVRYQEELQTGSQREAFEKLEQVLKDHETITLVYGAKNETQNNAQVLYDLLTKETS</sequence>
<dbReference type="PANTHER" id="PTHR36849">
    <property type="entry name" value="CYTOPLASMIC PROTEIN-RELATED"/>
    <property type="match status" value="1"/>
</dbReference>